<evidence type="ECO:0000256" key="1">
    <source>
        <dbReference type="ARBA" id="ARBA00008520"/>
    </source>
</evidence>
<keyword evidence="2" id="KW-0813">Transport</keyword>
<comment type="similarity">
    <text evidence="1">Belongs to the bacterial solute-binding protein 1 family.</text>
</comment>
<comment type="caution">
    <text evidence="5">The sequence shown here is derived from an EMBL/GenBank/DDBJ whole genome shotgun (WGS) entry which is preliminary data.</text>
</comment>
<organism evidence="5 6">
    <name type="scientific">Paenibacillus abyssi</name>
    <dbReference type="NCBI Taxonomy" id="1340531"/>
    <lineage>
        <taxon>Bacteria</taxon>
        <taxon>Bacillati</taxon>
        <taxon>Bacillota</taxon>
        <taxon>Bacilli</taxon>
        <taxon>Bacillales</taxon>
        <taxon>Paenibacillaceae</taxon>
        <taxon>Paenibacillus</taxon>
    </lineage>
</organism>
<dbReference type="PANTHER" id="PTHR30061:SF50">
    <property type="entry name" value="MALTOSE_MALTODEXTRIN-BINDING PERIPLASMIC PROTEIN"/>
    <property type="match status" value="1"/>
</dbReference>
<protein>
    <submittedName>
        <fullName evidence="5">Maltotriose-binding protein</fullName>
    </submittedName>
</protein>
<evidence type="ECO:0000256" key="4">
    <source>
        <dbReference type="SAM" id="SignalP"/>
    </source>
</evidence>
<dbReference type="PROSITE" id="PS51257">
    <property type="entry name" value="PROKAR_LIPOPROTEIN"/>
    <property type="match status" value="1"/>
</dbReference>
<evidence type="ECO:0000256" key="3">
    <source>
        <dbReference type="ARBA" id="ARBA00022729"/>
    </source>
</evidence>
<accession>A0A917D030</accession>
<name>A0A917D030_9BACL</name>
<feature type="chain" id="PRO_5039555912" evidence="4">
    <location>
        <begin position="23"/>
        <end position="426"/>
    </location>
</feature>
<sequence length="426" mass="48315">MRIRFAGIVLVMIMLTTGCNNAGIIENENEVPSLEEQPVKTVVIWHTYSDEETRVFESEVIPAFEAEFPNIHIESVRQAHNQEYQTALMARASADKTPDVIRMDYTWVPRFAHHGLLYPLDLFSDYKEAAAELRSRMLDTNRYGEHIYGLPLNMNTKAAIYNRMLLREAGITEPPDSLSEVIQLAREHHYTIGMSGLELWNSLPYFFGLGGHFADESFSMTDGYLNSEESIQAVQALLDLYDEGILNPDLIEGSGDLWTAVYSSKRTLMIDEGPWYYSILLNSSSLKVDILRQTHPVPFPSGGDYESIIGGESLVLTKGSKVKEEAWTFIRWMMQKETQRKLFKTGLIPTNMEAFQGGNGGGGGAENQYIEAYINGIEEAFYRPALPRWNEIELIYNEMMEDVFLNERDVKEALDEASSLIDALIE</sequence>
<dbReference type="GO" id="GO:0042956">
    <property type="term" value="P:maltodextrin transmembrane transport"/>
    <property type="evidence" value="ECO:0007669"/>
    <property type="project" value="TreeGrafter"/>
</dbReference>
<dbReference type="Proteomes" id="UP000644756">
    <property type="component" value="Unassembled WGS sequence"/>
</dbReference>
<evidence type="ECO:0000313" key="5">
    <source>
        <dbReference type="EMBL" id="GGG04155.1"/>
    </source>
</evidence>
<dbReference type="InterPro" id="IPR006059">
    <property type="entry name" value="SBP"/>
</dbReference>
<keyword evidence="6" id="KW-1185">Reference proteome</keyword>
<feature type="signal peptide" evidence="4">
    <location>
        <begin position="1"/>
        <end position="22"/>
    </location>
</feature>
<dbReference type="RefSeq" id="WP_188531068.1">
    <property type="nucleotide sequence ID" value="NZ_BMGR01000006.1"/>
</dbReference>
<keyword evidence="3 4" id="KW-0732">Signal</keyword>
<reference evidence="5" key="1">
    <citation type="journal article" date="2014" name="Int. J. Syst. Evol. Microbiol.">
        <title>Complete genome sequence of Corynebacterium casei LMG S-19264T (=DSM 44701T), isolated from a smear-ripened cheese.</title>
        <authorList>
            <consortium name="US DOE Joint Genome Institute (JGI-PGF)"/>
            <person name="Walter F."/>
            <person name="Albersmeier A."/>
            <person name="Kalinowski J."/>
            <person name="Ruckert C."/>
        </authorList>
    </citation>
    <scope>NUCLEOTIDE SEQUENCE</scope>
    <source>
        <strain evidence="5">CGMCC 1.12987</strain>
    </source>
</reference>
<dbReference type="SUPFAM" id="SSF53850">
    <property type="entry name" value="Periplasmic binding protein-like II"/>
    <property type="match status" value="1"/>
</dbReference>
<reference evidence="5" key="2">
    <citation type="submission" date="2020-09" db="EMBL/GenBank/DDBJ databases">
        <authorList>
            <person name="Sun Q."/>
            <person name="Zhou Y."/>
        </authorList>
    </citation>
    <scope>NUCLEOTIDE SEQUENCE</scope>
    <source>
        <strain evidence="5">CGMCC 1.12987</strain>
    </source>
</reference>
<dbReference type="GO" id="GO:1901982">
    <property type="term" value="F:maltose binding"/>
    <property type="evidence" value="ECO:0007669"/>
    <property type="project" value="TreeGrafter"/>
</dbReference>
<proteinExistence type="inferred from homology"/>
<dbReference type="AlphaFoldDB" id="A0A917D030"/>
<dbReference type="EMBL" id="BMGR01000006">
    <property type="protein sequence ID" value="GGG04155.1"/>
    <property type="molecule type" value="Genomic_DNA"/>
</dbReference>
<dbReference type="PANTHER" id="PTHR30061">
    <property type="entry name" value="MALTOSE-BINDING PERIPLASMIC PROTEIN"/>
    <property type="match status" value="1"/>
</dbReference>
<gene>
    <name evidence="5" type="ORF">GCM10010916_21490</name>
</gene>
<dbReference type="Gene3D" id="3.40.190.10">
    <property type="entry name" value="Periplasmic binding protein-like II"/>
    <property type="match status" value="2"/>
</dbReference>
<dbReference type="GO" id="GO:0055052">
    <property type="term" value="C:ATP-binding cassette (ABC) transporter complex, substrate-binding subunit-containing"/>
    <property type="evidence" value="ECO:0007669"/>
    <property type="project" value="TreeGrafter"/>
</dbReference>
<dbReference type="GO" id="GO:0015768">
    <property type="term" value="P:maltose transport"/>
    <property type="evidence" value="ECO:0007669"/>
    <property type="project" value="TreeGrafter"/>
</dbReference>
<evidence type="ECO:0000313" key="6">
    <source>
        <dbReference type="Proteomes" id="UP000644756"/>
    </source>
</evidence>
<evidence type="ECO:0000256" key="2">
    <source>
        <dbReference type="ARBA" id="ARBA00022448"/>
    </source>
</evidence>
<dbReference type="Pfam" id="PF13416">
    <property type="entry name" value="SBP_bac_8"/>
    <property type="match status" value="1"/>
</dbReference>